<keyword evidence="2" id="KW-1185">Reference proteome</keyword>
<gene>
    <name evidence="1" type="ORF">SAMN05216464_10671</name>
</gene>
<protein>
    <submittedName>
        <fullName evidence="1">Uncharacterized protein</fullName>
    </submittedName>
</protein>
<dbReference type="EMBL" id="FNAI01000006">
    <property type="protein sequence ID" value="SDE42002.1"/>
    <property type="molecule type" value="Genomic_DNA"/>
</dbReference>
<dbReference type="AlphaFoldDB" id="A0A1G7CRM8"/>
<organism evidence="1 2">
    <name type="scientific">Mucilaginibacter pineti</name>
    <dbReference type="NCBI Taxonomy" id="1391627"/>
    <lineage>
        <taxon>Bacteria</taxon>
        <taxon>Pseudomonadati</taxon>
        <taxon>Bacteroidota</taxon>
        <taxon>Sphingobacteriia</taxon>
        <taxon>Sphingobacteriales</taxon>
        <taxon>Sphingobacteriaceae</taxon>
        <taxon>Mucilaginibacter</taxon>
    </lineage>
</organism>
<evidence type="ECO:0000313" key="2">
    <source>
        <dbReference type="Proteomes" id="UP000199072"/>
    </source>
</evidence>
<dbReference type="RefSeq" id="WP_162842639.1">
    <property type="nucleotide sequence ID" value="NZ_FNAI01000006.1"/>
</dbReference>
<reference evidence="1 2" key="1">
    <citation type="submission" date="2016-10" db="EMBL/GenBank/DDBJ databases">
        <authorList>
            <person name="de Groot N.N."/>
        </authorList>
    </citation>
    <scope>NUCLEOTIDE SEQUENCE [LARGE SCALE GENOMIC DNA]</scope>
    <source>
        <strain evidence="1 2">47C3B</strain>
    </source>
</reference>
<sequence length="52" mass="5876">MKTYKTPSASKLVARFDNELKNMLLQDLRSFKANSTVRNISQQAARENMSAA</sequence>
<proteinExistence type="predicted"/>
<name>A0A1G7CRM8_9SPHI</name>
<accession>A0A1G7CRM8</accession>
<evidence type="ECO:0000313" key="1">
    <source>
        <dbReference type="EMBL" id="SDE42002.1"/>
    </source>
</evidence>
<dbReference type="Proteomes" id="UP000199072">
    <property type="component" value="Unassembled WGS sequence"/>
</dbReference>
<dbReference type="STRING" id="1391627.SAMN05216464_10671"/>